<dbReference type="EMBL" id="BQXH01000008">
    <property type="protein sequence ID" value="GKS81361.1"/>
    <property type="molecule type" value="Genomic_DNA"/>
</dbReference>
<evidence type="ECO:0000313" key="3">
    <source>
        <dbReference type="Proteomes" id="UP001055149"/>
    </source>
</evidence>
<reference evidence="2" key="1">
    <citation type="journal article" date="2022" name="Int. J. Syst. Evol. Microbiol.">
        <title>A novel species of lactic acid bacteria, Ligilactobacillus pabuli sp. nov., isolated from alfalfa silage.</title>
        <authorList>
            <person name="Tohno M."/>
            <person name="Tanizawa Y."/>
            <person name="Sawada H."/>
            <person name="Sakamoto M."/>
            <person name="Ohkuma M."/>
            <person name="Kobayashi H."/>
        </authorList>
    </citation>
    <scope>NUCLEOTIDE SEQUENCE</scope>
    <source>
        <strain evidence="2">AF129</strain>
    </source>
</reference>
<feature type="transmembrane region" description="Helical" evidence="1">
    <location>
        <begin position="29"/>
        <end position="50"/>
    </location>
</feature>
<comment type="caution">
    <text evidence="2">The sequence shown here is derived from an EMBL/GenBank/DDBJ whole genome shotgun (WGS) entry which is preliminary data.</text>
</comment>
<evidence type="ECO:0000313" key="2">
    <source>
        <dbReference type="EMBL" id="GKS81361.1"/>
    </source>
</evidence>
<keyword evidence="1" id="KW-1133">Transmembrane helix</keyword>
<gene>
    <name evidence="2" type="ORF">LPAF129_10470</name>
</gene>
<proteinExistence type="predicted"/>
<accession>A0ABQ5JHN8</accession>
<keyword evidence="1" id="KW-0472">Membrane</keyword>
<protein>
    <submittedName>
        <fullName evidence="2">Uncharacterized protein</fullName>
    </submittedName>
</protein>
<name>A0ABQ5JHN8_9LACO</name>
<keyword evidence="1" id="KW-0812">Transmembrane</keyword>
<dbReference type="Proteomes" id="UP001055149">
    <property type="component" value="Unassembled WGS sequence"/>
</dbReference>
<keyword evidence="3" id="KW-1185">Reference proteome</keyword>
<sequence length="58" mass="6137">MTYHSSTILDYGGEGHATKDQTGGGDINLALIIIAAGQFVIAIAKAYALIKKANHDYD</sequence>
<dbReference type="RefSeq" id="WP_244055118.1">
    <property type="nucleotide sequence ID" value="NZ_BQXH01000008.1"/>
</dbReference>
<evidence type="ECO:0000256" key="1">
    <source>
        <dbReference type="SAM" id="Phobius"/>
    </source>
</evidence>
<organism evidence="2 3">
    <name type="scientific">Ligilactobacillus pabuli</name>
    <dbReference type="NCBI Taxonomy" id="2886039"/>
    <lineage>
        <taxon>Bacteria</taxon>
        <taxon>Bacillati</taxon>
        <taxon>Bacillota</taxon>
        <taxon>Bacilli</taxon>
        <taxon>Lactobacillales</taxon>
        <taxon>Lactobacillaceae</taxon>
        <taxon>Ligilactobacillus</taxon>
    </lineage>
</organism>